<organism evidence="1">
    <name type="scientific">marine sediment metagenome</name>
    <dbReference type="NCBI Taxonomy" id="412755"/>
    <lineage>
        <taxon>unclassified sequences</taxon>
        <taxon>metagenomes</taxon>
        <taxon>ecological metagenomes</taxon>
    </lineage>
</organism>
<gene>
    <name evidence="1" type="ORF">S01H1_63259</name>
</gene>
<protein>
    <recommendedName>
        <fullName evidence="2">EF-hand domain-containing protein</fullName>
    </recommendedName>
</protein>
<feature type="non-terminal residue" evidence="1">
    <location>
        <position position="252"/>
    </location>
</feature>
<dbReference type="EMBL" id="BARS01041611">
    <property type="protein sequence ID" value="GAG34117.1"/>
    <property type="molecule type" value="Genomic_DNA"/>
</dbReference>
<proteinExistence type="predicted"/>
<name>X0XFE4_9ZZZZ</name>
<dbReference type="PROSITE" id="PS00018">
    <property type="entry name" value="EF_HAND_1"/>
    <property type="match status" value="1"/>
</dbReference>
<dbReference type="AlphaFoldDB" id="X0XFE4"/>
<comment type="caution">
    <text evidence="1">The sequence shown here is derived from an EMBL/GenBank/DDBJ whole genome shotgun (WGS) entry which is preliminary data.</text>
</comment>
<evidence type="ECO:0000313" key="1">
    <source>
        <dbReference type="EMBL" id="GAG34117.1"/>
    </source>
</evidence>
<evidence type="ECO:0008006" key="2">
    <source>
        <dbReference type="Google" id="ProtNLM"/>
    </source>
</evidence>
<feature type="non-terminal residue" evidence="1">
    <location>
        <position position="1"/>
    </location>
</feature>
<sequence length="252" mass="27181">STVSDSDTVIPVADGSQFVAYSVVTIQDEQIAICSIDTNDLNVCSGGRGFSWTNAAQHLIGVLVRMNTVSWHHNQLAAELKAIETELGINMGGVLESDDGDFNSYDEKSSPVDADLVLIEDSAASYAKKKVKIENLPGGGGEANTASNVGGGTFYWFYQKTGVDLELISFDVTAPFASSLATNKITFSITQADTDTDGYLSQTDWDTFNEKIGESDTRTLTYKTLKDFTNSIHADGLHIRIRNESGVELVKG</sequence>
<dbReference type="InterPro" id="IPR018247">
    <property type="entry name" value="EF_Hand_1_Ca_BS"/>
</dbReference>
<accession>X0XFE4</accession>
<reference evidence="1" key="1">
    <citation type="journal article" date="2014" name="Front. Microbiol.">
        <title>High frequency of phylogenetically diverse reductive dehalogenase-homologous genes in deep subseafloor sedimentary metagenomes.</title>
        <authorList>
            <person name="Kawai M."/>
            <person name="Futagami T."/>
            <person name="Toyoda A."/>
            <person name="Takaki Y."/>
            <person name="Nishi S."/>
            <person name="Hori S."/>
            <person name="Arai W."/>
            <person name="Tsubouchi T."/>
            <person name="Morono Y."/>
            <person name="Uchiyama I."/>
            <person name="Ito T."/>
            <person name="Fujiyama A."/>
            <person name="Inagaki F."/>
            <person name="Takami H."/>
        </authorList>
    </citation>
    <scope>NUCLEOTIDE SEQUENCE</scope>
    <source>
        <strain evidence="1">Expedition CK06-06</strain>
    </source>
</reference>